<organism evidence="1 2">
    <name type="scientific">Nocardia halotolerans</name>
    <dbReference type="NCBI Taxonomy" id="1755878"/>
    <lineage>
        <taxon>Bacteria</taxon>
        <taxon>Bacillati</taxon>
        <taxon>Actinomycetota</taxon>
        <taxon>Actinomycetes</taxon>
        <taxon>Mycobacteriales</taxon>
        <taxon>Nocardiaceae</taxon>
        <taxon>Nocardia</taxon>
    </lineage>
</organism>
<gene>
    <name evidence="1" type="ORF">ACFO5K_24110</name>
</gene>
<comment type="caution">
    <text evidence="1">The sequence shown here is derived from an EMBL/GenBank/DDBJ whole genome shotgun (WGS) entry which is preliminary data.</text>
</comment>
<accession>A0ABV8VM84</accession>
<evidence type="ECO:0000313" key="2">
    <source>
        <dbReference type="Proteomes" id="UP001595844"/>
    </source>
</evidence>
<evidence type="ECO:0000313" key="1">
    <source>
        <dbReference type="EMBL" id="MFC4377174.1"/>
    </source>
</evidence>
<protein>
    <submittedName>
        <fullName evidence="1">Uncharacterized protein</fullName>
    </submittedName>
</protein>
<dbReference type="EMBL" id="JBHSDL010000030">
    <property type="protein sequence ID" value="MFC4377174.1"/>
    <property type="molecule type" value="Genomic_DNA"/>
</dbReference>
<name>A0ABV8VM84_9NOCA</name>
<proteinExistence type="predicted"/>
<reference evidence="2" key="1">
    <citation type="journal article" date="2019" name="Int. J. Syst. Evol. Microbiol.">
        <title>The Global Catalogue of Microorganisms (GCM) 10K type strain sequencing project: providing services to taxonomists for standard genome sequencing and annotation.</title>
        <authorList>
            <consortium name="The Broad Institute Genomics Platform"/>
            <consortium name="The Broad Institute Genome Sequencing Center for Infectious Disease"/>
            <person name="Wu L."/>
            <person name="Ma J."/>
        </authorList>
    </citation>
    <scope>NUCLEOTIDE SEQUENCE [LARGE SCALE GENOMIC DNA]</scope>
    <source>
        <strain evidence="2">IBRC-M 10490</strain>
    </source>
</reference>
<sequence length="60" mass="6274">MISQARGLLTAAGLHGHKYAIDADLAAVACRLPGPVVLYTSDAADLSRLLEGFPVVIKKV</sequence>
<dbReference type="RefSeq" id="WP_378567403.1">
    <property type="nucleotide sequence ID" value="NZ_JBHSDL010000030.1"/>
</dbReference>
<keyword evidence="2" id="KW-1185">Reference proteome</keyword>
<dbReference type="Proteomes" id="UP001595844">
    <property type="component" value="Unassembled WGS sequence"/>
</dbReference>